<gene>
    <name evidence="1" type="ORF">ACFQ1S_20285</name>
</gene>
<reference evidence="2" key="1">
    <citation type="journal article" date="2019" name="Int. J. Syst. Evol. Microbiol.">
        <title>The Global Catalogue of Microorganisms (GCM) 10K type strain sequencing project: providing services to taxonomists for standard genome sequencing and annotation.</title>
        <authorList>
            <consortium name="The Broad Institute Genomics Platform"/>
            <consortium name="The Broad Institute Genome Sequencing Center for Infectious Disease"/>
            <person name="Wu L."/>
            <person name="Ma J."/>
        </authorList>
    </citation>
    <scope>NUCLEOTIDE SEQUENCE [LARGE SCALE GENOMIC DNA]</scope>
    <source>
        <strain evidence="2">JCM 31486</strain>
    </source>
</reference>
<dbReference type="InterPro" id="IPR012349">
    <property type="entry name" value="Split_barrel_FMN-bd"/>
</dbReference>
<organism evidence="1 2">
    <name type="scientific">Kibdelosporangium lantanae</name>
    <dbReference type="NCBI Taxonomy" id="1497396"/>
    <lineage>
        <taxon>Bacteria</taxon>
        <taxon>Bacillati</taxon>
        <taxon>Actinomycetota</taxon>
        <taxon>Actinomycetes</taxon>
        <taxon>Pseudonocardiales</taxon>
        <taxon>Pseudonocardiaceae</taxon>
        <taxon>Kibdelosporangium</taxon>
    </lineage>
</organism>
<proteinExistence type="predicted"/>
<dbReference type="InterPro" id="IPR004378">
    <property type="entry name" value="F420H2_quin_Rdtase"/>
</dbReference>
<dbReference type="EMBL" id="JBHTIS010001210">
    <property type="protein sequence ID" value="MFD1047705.1"/>
    <property type="molecule type" value="Genomic_DNA"/>
</dbReference>
<dbReference type="Gene3D" id="2.30.110.10">
    <property type="entry name" value="Electron Transport, Fmn-binding Protein, Chain A"/>
    <property type="match status" value="1"/>
</dbReference>
<accession>A0ABW3MDD2</accession>
<sequence>MNVKGRTRAVRAHKLTSEERRDIWPTLVRTWPVYDSYQAKTDRELRVFRLTPRPQEAR</sequence>
<comment type="caution">
    <text evidence="1">The sequence shown here is derived from an EMBL/GenBank/DDBJ whole genome shotgun (WGS) entry which is preliminary data.</text>
</comment>
<name>A0ABW3MDD2_9PSEU</name>
<evidence type="ECO:0000313" key="2">
    <source>
        <dbReference type="Proteomes" id="UP001597045"/>
    </source>
</evidence>
<keyword evidence="2" id="KW-1185">Reference proteome</keyword>
<dbReference type="Pfam" id="PF04075">
    <property type="entry name" value="F420H2_quin_red"/>
    <property type="match status" value="1"/>
</dbReference>
<protein>
    <submittedName>
        <fullName evidence="1">Nitroreductase/quinone reductase family protein</fullName>
    </submittedName>
</protein>
<dbReference type="Proteomes" id="UP001597045">
    <property type="component" value="Unassembled WGS sequence"/>
</dbReference>
<evidence type="ECO:0000313" key="1">
    <source>
        <dbReference type="EMBL" id="MFD1047705.1"/>
    </source>
</evidence>